<organism evidence="1 2">
    <name type="scientific">Pneumocystis wakefieldiae</name>
    <dbReference type="NCBI Taxonomy" id="38082"/>
    <lineage>
        <taxon>Eukaryota</taxon>
        <taxon>Fungi</taxon>
        <taxon>Dikarya</taxon>
        <taxon>Ascomycota</taxon>
        <taxon>Taphrinomycotina</taxon>
        <taxon>Pneumocystomycetes</taxon>
        <taxon>Pneumocystaceae</taxon>
        <taxon>Pneumocystis</taxon>
    </lineage>
</organism>
<proteinExistence type="predicted"/>
<evidence type="ECO:0000313" key="2">
    <source>
        <dbReference type="Proteomes" id="UP000663699"/>
    </source>
</evidence>
<protein>
    <submittedName>
        <fullName evidence="1">Uncharacterized protein</fullName>
    </submittedName>
</protein>
<dbReference type="OrthoDB" id="367221at2759"/>
<dbReference type="Proteomes" id="UP000663699">
    <property type="component" value="Chromosome 14"/>
</dbReference>
<reference evidence="1" key="1">
    <citation type="submission" date="2020-06" db="EMBL/GenBank/DDBJ databases">
        <title>Genomes of multiple members of Pneumocystis genus reveal paths to human pathogen Pneumocystis jirovecii.</title>
        <authorList>
            <person name="Cisse O.H."/>
            <person name="Ma L."/>
            <person name="Dekker J."/>
            <person name="Khil P."/>
            <person name="Jo J."/>
            <person name="Brenchley J."/>
            <person name="Blair R."/>
            <person name="Pahar B."/>
            <person name="Chabe M."/>
            <person name="Van Rompay K.A."/>
            <person name="Keesler R."/>
            <person name="Sukura A."/>
            <person name="Hirsch V."/>
            <person name="Kutty G."/>
            <person name="Liu Y."/>
            <person name="Peng L."/>
            <person name="Chen J."/>
            <person name="Song J."/>
            <person name="Weissenbacher-Lang C."/>
            <person name="Xu J."/>
            <person name="Upham N.S."/>
            <person name="Stajich J.E."/>
            <person name="Cuomo C.A."/>
            <person name="Cushion M.T."/>
            <person name="Kovacs J.A."/>
        </authorList>
    </citation>
    <scope>NUCLEOTIDE SEQUENCE</scope>
    <source>
        <strain evidence="1">2A</strain>
    </source>
</reference>
<dbReference type="EMBL" id="CP054545">
    <property type="protein sequence ID" value="QSL66829.1"/>
    <property type="molecule type" value="Genomic_DNA"/>
</dbReference>
<accession>A0A899G5Z9</accession>
<name>A0A899G5Z9_9ASCO</name>
<gene>
    <name evidence="1" type="ORF">MERGE_001216</name>
</gene>
<evidence type="ECO:0000313" key="1">
    <source>
        <dbReference type="EMBL" id="QSL66829.1"/>
    </source>
</evidence>
<dbReference type="AlphaFoldDB" id="A0A899G5Z9"/>
<keyword evidence="2" id="KW-1185">Reference proteome</keyword>
<sequence>MLLPNWSGVFITCVRRHERQAEREILDLFYQYLEEQVPELGMPSSIRSNDPSLSPDKSFKFSSDSFEDQISQEVALLKRKELWLQPINIKTACGMLFSISNHLFNIKKLSSSRQNGLWILCK</sequence>